<sequence>MSFINEAMAAATMSIPAADTPDEQQKVFDAMPMAELADVWRALQGCGYRDRTEGMWAAFYYFDSLPHQNPERALDLILEVLRRETDISVLLQLGDKFTLALMNTHGEKLIGRLEREAKNNARLRWLLGSVIYWTDDEAQQARLEAIADQQGWRDAADAHDERNPLIDFDSLSSEEIAQIWISQNGCPVKDRDRNWSALRDYERDLREQDPARALAIILAVLERETNTQMLSYLAAGPLEDLITMDTIDMIEAEAKRNDRFKMLLGGVWYSSAPDELKARLDAIIQGAHW</sequence>
<protein>
    <recommendedName>
        <fullName evidence="1">DUF6869 domain-containing protein</fullName>
    </recommendedName>
</protein>
<keyword evidence="3" id="KW-1185">Reference proteome</keyword>
<dbReference type="Proteomes" id="UP000194137">
    <property type="component" value="Chromosome"/>
</dbReference>
<accession>A0A1W6ZLW8</accession>
<reference evidence="2 3" key="1">
    <citation type="submission" date="2017-05" db="EMBL/GenBank/DDBJ databases">
        <title>Full genome sequence of Pseudorhodoplanes sinuspersici.</title>
        <authorList>
            <person name="Dastgheib S.M.M."/>
            <person name="Shavandi M."/>
            <person name="Tirandaz H."/>
        </authorList>
    </citation>
    <scope>NUCLEOTIDE SEQUENCE [LARGE SCALE GENOMIC DNA]</scope>
    <source>
        <strain evidence="2 3">RIPI110</strain>
    </source>
</reference>
<proteinExistence type="predicted"/>
<organism evidence="2 3">
    <name type="scientific">Pseudorhodoplanes sinuspersici</name>
    <dbReference type="NCBI Taxonomy" id="1235591"/>
    <lineage>
        <taxon>Bacteria</taxon>
        <taxon>Pseudomonadati</taxon>
        <taxon>Pseudomonadota</taxon>
        <taxon>Alphaproteobacteria</taxon>
        <taxon>Hyphomicrobiales</taxon>
        <taxon>Pseudorhodoplanes</taxon>
    </lineage>
</organism>
<dbReference type="KEGG" id="psin:CAK95_04030"/>
<dbReference type="RefSeq" id="WP_086086770.1">
    <property type="nucleotide sequence ID" value="NZ_CP021112.1"/>
</dbReference>
<dbReference type="InterPro" id="IPR049221">
    <property type="entry name" value="DUF6869"/>
</dbReference>
<dbReference type="EMBL" id="CP021112">
    <property type="protein sequence ID" value="ARP98349.1"/>
    <property type="molecule type" value="Genomic_DNA"/>
</dbReference>
<gene>
    <name evidence="2" type="ORF">CAK95_04030</name>
</gene>
<name>A0A1W6ZLW8_9HYPH</name>
<dbReference type="AlphaFoldDB" id="A0A1W6ZLW8"/>
<dbReference type="Pfam" id="PF21746">
    <property type="entry name" value="DUF6869"/>
    <property type="match status" value="2"/>
</dbReference>
<feature type="domain" description="DUF6869" evidence="1">
    <location>
        <begin position="193"/>
        <end position="285"/>
    </location>
</feature>
<evidence type="ECO:0000259" key="1">
    <source>
        <dbReference type="Pfam" id="PF21746"/>
    </source>
</evidence>
<evidence type="ECO:0000313" key="3">
    <source>
        <dbReference type="Proteomes" id="UP000194137"/>
    </source>
</evidence>
<dbReference type="OrthoDB" id="7957202at2"/>
<evidence type="ECO:0000313" key="2">
    <source>
        <dbReference type="EMBL" id="ARP98349.1"/>
    </source>
</evidence>
<feature type="domain" description="DUF6869" evidence="1">
    <location>
        <begin position="50"/>
        <end position="149"/>
    </location>
</feature>